<dbReference type="InterPro" id="IPR011009">
    <property type="entry name" value="Kinase-like_dom_sf"/>
</dbReference>
<dbReference type="EMBL" id="UINC01126242">
    <property type="protein sequence ID" value="SVD04594.1"/>
    <property type="molecule type" value="Genomic_DNA"/>
</dbReference>
<reference evidence="2" key="1">
    <citation type="submission" date="2018-05" db="EMBL/GenBank/DDBJ databases">
        <authorList>
            <person name="Lanie J.A."/>
            <person name="Ng W.-L."/>
            <person name="Kazmierczak K.M."/>
            <person name="Andrzejewski T.M."/>
            <person name="Davidsen T.M."/>
            <person name="Wayne K.J."/>
            <person name="Tettelin H."/>
            <person name="Glass J.I."/>
            <person name="Rusch D."/>
            <person name="Podicherti R."/>
            <person name="Tsui H.-C.T."/>
            <person name="Winkler M.E."/>
        </authorList>
    </citation>
    <scope>NUCLEOTIDE SEQUENCE</scope>
</reference>
<feature type="non-terminal residue" evidence="2">
    <location>
        <position position="155"/>
    </location>
</feature>
<dbReference type="InterPro" id="IPR002575">
    <property type="entry name" value="Aminoglycoside_PTrfase"/>
</dbReference>
<feature type="domain" description="Aminoglycoside phosphotransferase" evidence="1">
    <location>
        <begin position="49"/>
        <end position="107"/>
    </location>
</feature>
<protein>
    <recommendedName>
        <fullName evidence="1">Aminoglycoside phosphotransferase domain-containing protein</fullName>
    </recommendedName>
</protein>
<dbReference type="PANTHER" id="PTHR21310">
    <property type="entry name" value="AMINOGLYCOSIDE PHOSPHOTRANSFERASE-RELATED-RELATED"/>
    <property type="match status" value="1"/>
</dbReference>
<accession>A0A382S3U4</accession>
<evidence type="ECO:0000313" key="2">
    <source>
        <dbReference type="EMBL" id="SVD04594.1"/>
    </source>
</evidence>
<dbReference type="SUPFAM" id="SSF56112">
    <property type="entry name" value="Protein kinase-like (PK-like)"/>
    <property type="match status" value="1"/>
</dbReference>
<dbReference type="InterPro" id="IPR051678">
    <property type="entry name" value="AGP_Transferase"/>
</dbReference>
<evidence type="ECO:0000259" key="1">
    <source>
        <dbReference type="Pfam" id="PF01636"/>
    </source>
</evidence>
<proteinExistence type="predicted"/>
<gene>
    <name evidence="2" type="ORF">METZ01_LOCUS357448</name>
</gene>
<dbReference type="Pfam" id="PF01636">
    <property type="entry name" value="APH"/>
    <property type="match status" value="1"/>
</dbReference>
<dbReference type="AlphaFoldDB" id="A0A382S3U4"/>
<organism evidence="2">
    <name type="scientific">marine metagenome</name>
    <dbReference type="NCBI Taxonomy" id="408172"/>
    <lineage>
        <taxon>unclassified sequences</taxon>
        <taxon>metagenomes</taxon>
        <taxon>ecological metagenomes</taxon>
    </lineage>
</organism>
<dbReference type="Gene3D" id="3.90.1200.10">
    <property type="match status" value="1"/>
</dbReference>
<sequence length="155" mass="18544">MPKWHRNDDFIHDLAKSLVEIHTRESQNEPETNMFKIADGLDTTDPFVKEAVRHFNIIREDLVKSAVLHGDLWNENIIIKENGRLSGLIDWEHTQIGDPHWDFRMIRRFIGWDSLHYLISLYNEKSQYKLHSGSIYILDKLALCHQYQYRQRKND</sequence>
<name>A0A382S3U4_9ZZZZ</name>